<evidence type="ECO:0000313" key="2">
    <source>
        <dbReference type="EMBL" id="ACZ40289.1"/>
    </source>
</evidence>
<reference evidence="2 3" key="2">
    <citation type="journal article" date="2010" name="Stand. Genomic Sci.">
        <title>Complete genome sequence of Desulfohalobium retbaense type strain (HR(100)).</title>
        <authorList>
            <person name="Spring S."/>
            <person name="Nolan M."/>
            <person name="Lapidus A."/>
            <person name="Glavina Del Rio T."/>
            <person name="Copeland A."/>
            <person name="Tice H."/>
            <person name="Cheng J.F."/>
            <person name="Lucas S."/>
            <person name="Land M."/>
            <person name="Chen F."/>
            <person name="Bruce D."/>
            <person name="Goodwin L."/>
            <person name="Pitluck S."/>
            <person name="Ivanova N."/>
            <person name="Mavromatis K."/>
            <person name="Mikhailova N."/>
            <person name="Pati A."/>
            <person name="Chen A."/>
            <person name="Palaniappan K."/>
            <person name="Hauser L."/>
            <person name="Chang Y.J."/>
            <person name="Jeffries C.D."/>
            <person name="Munk C."/>
            <person name="Kiss H."/>
            <person name="Chain P."/>
            <person name="Han C."/>
            <person name="Brettin T."/>
            <person name="Detter J.C."/>
            <person name="Schuler E."/>
            <person name="Goker M."/>
            <person name="Rohde M."/>
            <person name="Bristow J."/>
            <person name="Eisen J.A."/>
            <person name="Markowitz V."/>
            <person name="Hugenholtz P."/>
            <person name="Kyrpides N.C."/>
            <person name="Klenk H.P."/>
        </authorList>
    </citation>
    <scope>NUCLEOTIDE SEQUENCE [LARGE SCALE GENOMIC DNA]</scope>
    <source>
        <strain evidence="3">ATCC 49802 / DSM 20745 / S 6022</strain>
    </source>
</reference>
<feature type="domain" description="PilZ" evidence="1">
    <location>
        <begin position="113"/>
        <end position="222"/>
    </location>
</feature>
<dbReference type="Gene3D" id="2.40.10.220">
    <property type="entry name" value="predicted glycosyltransferase like domains"/>
    <property type="match status" value="1"/>
</dbReference>
<dbReference type="KEGG" id="sti:Sthe_2880"/>
<reference evidence="3" key="1">
    <citation type="submission" date="2009-11" db="EMBL/GenBank/DDBJ databases">
        <title>The complete chromosome 2 of Sphaerobacter thermophilus DSM 20745.</title>
        <authorList>
            <person name="Lucas S."/>
            <person name="Copeland A."/>
            <person name="Lapidus A."/>
            <person name="Glavina del Rio T."/>
            <person name="Dalin E."/>
            <person name="Tice H."/>
            <person name="Bruce D."/>
            <person name="Goodwin L."/>
            <person name="Pitluck S."/>
            <person name="Kyrpides N."/>
            <person name="Mavromatis K."/>
            <person name="Ivanova N."/>
            <person name="Mikhailova N."/>
            <person name="LaButti K.M."/>
            <person name="Clum A."/>
            <person name="Sun H.I."/>
            <person name="Brettin T."/>
            <person name="Detter J.C."/>
            <person name="Han C."/>
            <person name="Larimer F."/>
            <person name="Land M."/>
            <person name="Hauser L."/>
            <person name="Markowitz V."/>
            <person name="Cheng J.F."/>
            <person name="Hugenholtz P."/>
            <person name="Woyke T."/>
            <person name="Wu D."/>
            <person name="Steenblock K."/>
            <person name="Schneider S."/>
            <person name="Pukall R."/>
            <person name="Goeker M."/>
            <person name="Klenk H.P."/>
            <person name="Eisen J.A."/>
        </authorList>
    </citation>
    <scope>NUCLEOTIDE SEQUENCE [LARGE SCALE GENOMIC DNA]</scope>
    <source>
        <strain evidence="3">ATCC 49802 / DSM 20745 / S 6022</strain>
    </source>
</reference>
<dbReference type="InParanoid" id="D1C8Z6"/>
<keyword evidence="3" id="KW-1185">Reference proteome</keyword>
<dbReference type="HOGENOM" id="CLU_1184450_0_0_0"/>
<dbReference type="OrthoDB" id="3493at2"/>
<dbReference type="eggNOG" id="COG5581">
    <property type="taxonomic scope" value="Bacteria"/>
</dbReference>
<sequence>MSNVSERTRTVHQDELPLSLFIGDVTIEVPTPAGITSFAVEVEERLTDRGRIVVRISGSDADDLTRLTGATVTAVVSRTLAAPLVATAVVDRVLPGDPVRVVLRRTTPWRPRQRREAVRLDIVIRPQSVARITPDGEEPIDARIIDLSATGVRLESATSLDRGERLHLVFSLPTTPTPFDTVVEVMHCQERPDGLQRPWQLGCRFVDLDKRVSEAIFRFIFEEQRRRLRRRRDH</sequence>
<dbReference type="STRING" id="479434.Sthe_2880"/>
<organism evidence="2 3">
    <name type="scientific">Sphaerobacter thermophilus (strain ATCC 49802 / DSM 20745 / KCCM 41009 / NCIMB 13125 / S 6022)</name>
    <dbReference type="NCBI Taxonomy" id="479434"/>
    <lineage>
        <taxon>Bacteria</taxon>
        <taxon>Pseudomonadati</taxon>
        <taxon>Thermomicrobiota</taxon>
        <taxon>Thermomicrobia</taxon>
        <taxon>Sphaerobacterales</taxon>
        <taxon>Sphaerobacterineae</taxon>
        <taxon>Sphaerobacteraceae</taxon>
        <taxon>Sphaerobacter</taxon>
    </lineage>
</organism>
<dbReference type="EMBL" id="CP001824">
    <property type="protein sequence ID" value="ACZ40289.1"/>
    <property type="molecule type" value="Genomic_DNA"/>
</dbReference>
<name>D1C8Z6_SPHTD</name>
<dbReference type="Pfam" id="PF07238">
    <property type="entry name" value="PilZ"/>
    <property type="match status" value="1"/>
</dbReference>
<proteinExistence type="predicted"/>
<evidence type="ECO:0000259" key="1">
    <source>
        <dbReference type="Pfam" id="PF07238"/>
    </source>
</evidence>
<dbReference type="GO" id="GO:0035438">
    <property type="term" value="F:cyclic-di-GMP binding"/>
    <property type="evidence" value="ECO:0007669"/>
    <property type="project" value="InterPro"/>
</dbReference>
<accession>D1C8Z6</accession>
<dbReference type="SUPFAM" id="SSF141371">
    <property type="entry name" value="PilZ domain-like"/>
    <property type="match status" value="1"/>
</dbReference>
<protein>
    <submittedName>
        <fullName evidence="2">Type IV pilus assembly PilZ</fullName>
    </submittedName>
</protein>
<dbReference type="InterPro" id="IPR009875">
    <property type="entry name" value="PilZ_domain"/>
</dbReference>
<dbReference type="Proteomes" id="UP000002027">
    <property type="component" value="Chromosome 2"/>
</dbReference>
<evidence type="ECO:0000313" key="3">
    <source>
        <dbReference type="Proteomes" id="UP000002027"/>
    </source>
</evidence>
<dbReference type="RefSeq" id="WP_012873325.1">
    <property type="nucleotide sequence ID" value="NC_013524.1"/>
</dbReference>
<dbReference type="AlphaFoldDB" id="D1C8Z6"/>
<gene>
    <name evidence="2" type="ordered locus">Sthe_2880</name>
</gene>